<dbReference type="EMBL" id="JARIHO010000057">
    <property type="protein sequence ID" value="KAJ7318584.1"/>
    <property type="molecule type" value="Genomic_DNA"/>
</dbReference>
<evidence type="ECO:0000313" key="1">
    <source>
        <dbReference type="EMBL" id="KAJ7318584.1"/>
    </source>
</evidence>
<accession>A0AAD6ZDK3</accession>
<sequence length="194" mass="22578">MSAHSTIMENLPETFCFPNLRSIVREFKGTRDHLHPMMDMASLETSNWISSYKNMDKRWFAIMEYTRSDYLVALEYPDIDVSDLGLVVDAGKLSQEKLRMLVQMLEDVMCNRSLETGEPLPLVIEILQFIWGKFCERKRPCFERLLANGWIDWATSLLQIKSAEEELWLYTVPLPPGGLFKILVSMIKYCTAQR</sequence>
<organism evidence="1 2">
    <name type="scientific">Mycena albidolilacea</name>
    <dbReference type="NCBI Taxonomy" id="1033008"/>
    <lineage>
        <taxon>Eukaryota</taxon>
        <taxon>Fungi</taxon>
        <taxon>Dikarya</taxon>
        <taxon>Basidiomycota</taxon>
        <taxon>Agaricomycotina</taxon>
        <taxon>Agaricomycetes</taxon>
        <taxon>Agaricomycetidae</taxon>
        <taxon>Agaricales</taxon>
        <taxon>Marasmiineae</taxon>
        <taxon>Mycenaceae</taxon>
        <taxon>Mycena</taxon>
    </lineage>
</organism>
<dbReference type="AlphaFoldDB" id="A0AAD6ZDK3"/>
<dbReference type="Proteomes" id="UP001218218">
    <property type="component" value="Unassembled WGS sequence"/>
</dbReference>
<proteinExistence type="predicted"/>
<gene>
    <name evidence="1" type="ORF">DFH08DRAFT_819860</name>
</gene>
<keyword evidence="2" id="KW-1185">Reference proteome</keyword>
<name>A0AAD6ZDK3_9AGAR</name>
<dbReference type="InterPro" id="IPR008949">
    <property type="entry name" value="Isoprenoid_synthase_dom_sf"/>
</dbReference>
<evidence type="ECO:0000313" key="2">
    <source>
        <dbReference type="Proteomes" id="UP001218218"/>
    </source>
</evidence>
<protein>
    <submittedName>
        <fullName evidence="1">Uncharacterized protein</fullName>
    </submittedName>
</protein>
<dbReference type="Gene3D" id="1.10.600.10">
    <property type="entry name" value="Farnesyl Diphosphate Synthase"/>
    <property type="match status" value="1"/>
</dbReference>
<reference evidence="1" key="1">
    <citation type="submission" date="2023-03" db="EMBL/GenBank/DDBJ databases">
        <title>Massive genome expansion in bonnet fungi (Mycena s.s.) driven by repeated elements and novel gene families across ecological guilds.</title>
        <authorList>
            <consortium name="Lawrence Berkeley National Laboratory"/>
            <person name="Harder C.B."/>
            <person name="Miyauchi S."/>
            <person name="Viragh M."/>
            <person name="Kuo A."/>
            <person name="Thoen E."/>
            <person name="Andreopoulos B."/>
            <person name="Lu D."/>
            <person name="Skrede I."/>
            <person name="Drula E."/>
            <person name="Henrissat B."/>
            <person name="Morin E."/>
            <person name="Kohler A."/>
            <person name="Barry K."/>
            <person name="LaButti K."/>
            <person name="Morin E."/>
            <person name="Salamov A."/>
            <person name="Lipzen A."/>
            <person name="Mereny Z."/>
            <person name="Hegedus B."/>
            <person name="Baldrian P."/>
            <person name="Stursova M."/>
            <person name="Weitz H."/>
            <person name="Taylor A."/>
            <person name="Grigoriev I.V."/>
            <person name="Nagy L.G."/>
            <person name="Martin F."/>
            <person name="Kauserud H."/>
        </authorList>
    </citation>
    <scope>NUCLEOTIDE SEQUENCE</scope>
    <source>
        <strain evidence="1">CBHHK002</strain>
    </source>
</reference>
<comment type="caution">
    <text evidence="1">The sequence shown here is derived from an EMBL/GenBank/DDBJ whole genome shotgun (WGS) entry which is preliminary data.</text>
</comment>